<name>A0A2K3LTM4_TRIPR</name>
<dbReference type="AlphaFoldDB" id="A0A2K3LTM4"/>
<evidence type="ECO:0000313" key="1">
    <source>
        <dbReference type="EMBL" id="PNX81895.1"/>
    </source>
</evidence>
<accession>A0A2K3LTM4</accession>
<dbReference type="Proteomes" id="UP000236291">
    <property type="component" value="Unassembled WGS sequence"/>
</dbReference>
<sequence length="83" mass="9854">GELRWSSSSKWKRSAMRDRSVILIESMWEHLREVADLFILEKARNPFTGMMTLAVEIERCDVQWETRYLREKPVGVTIIESRV</sequence>
<organism evidence="1 2">
    <name type="scientific">Trifolium pratense</name>
    <name type="common">Red clover</name>
    <dbReference type="NCBI Taxonomy" id="57577"/>
    <lineage>
        <taxon>Eukaryota</taxon>
        <taxon>Viridiplantae</taxon>
        <taxon>Streptophyta</taxon>
        <taxon>Embryophyta</taxon>
        <taxon>Tracheophyta</taxon>
        <taxon>Spermatophyta</taxon>
        <taxon>Magnoliopsida</taxon>
        <taxon>eudicotyledons</taxon>
        <taxon>Gunneridae</taxon>
        <taxon>Pentapetalae</taxon>
        <taxon>rosids</taxon>
        <taxon>fabids</taxon>
        <taxon>Fabales</taxon>
        <taxon>Fabaceae</taxon>
        <taxon>Papilionoideae</taxon>
        <taxon>50 kb inversion clade</taxon>
        <taxon>NPAAA clade</taxon>
        <taxon>Hologalegina</taxon>
        <taxon>IRL clade</taxon>
        <taxon>Trifolieae</taxon>
        <taxon>Trifolium</taxon>
    </lineage>
</organism>
<feature type="non-terminal residue" evidence="1">
    <location>
        <position position="1"/>
    </location>
</feature>
<comment type="caution">
    <text evidence="1">The sequence shown here is derived from an EMBL/GenBank/DDBJ whole genome shotgun (WGS) entry which is preliminary data.</text>
</comment>
<protein>
    <submittedName>
        <fullName evidence="1">Uncharacterized protein</fullName>
    </submittedName>
</protein>
<evidence type="ECO:0000313" key="2">
    <source>
        <dbReference type="Proteomes" id="UP000236291"/>
    </source>
</evidence>
<dbReference type="EMBL" id="ASHM01040833">
    <property type="protein sequence ID" value="PNX81895.1"/>
    <property type="molecule type" value="Genomic_DNA"/>
</dbReference>
<reference evidence="1 2" key="2">
    <citation type="journal article" date="2017" name="Front. Plant Sci.">
        <title>Gene Classification and Mining of Molecular Markers Useful in Red Clover (Trifolium pratense) Breeding.</title>
        <authorList>
            <person name="Istvanek J."/>
            <person name="Dluhosova J."/>
            <person name="Dluhos P."/>
            <person name="Patkova L."/>
            <person name="Nedelnik J."/>
            <person name="Repkova J."/>
        </authorList>
    </citation>
    <scope>NUCLEOTIDE SEQUENCE [LARGE SCALE GENOMIC DNA]</scope>
    <source>
        <strain evidence="2">cv. Tatra</strain>
        <tissue evidence="1">Young leaves</tissue>
    </source>
</reference>
<proteinExistence type="predicted"/>
<gene>
    <name evidence="1" type="ORF">L195_g037920</name>
</gene>
<reference evidence="1 2" key="1">
    <citation type="journal article" date="2014" name="Am. J. Bot.">
        <title>Genome assembly and annotation for red clover (Trifolium pratense; Fabaceae).</title>
        <authorList>
            <person name="Istvanek J."/>
            <person name="Jaros M."/>
            <person name="Krenek A."/>
            <person name="Repkova J."/>
        </authorList>
    </citation>
    <scope>NUCLEOTIDE SEQUENCE [LARGE SCALE GENOMIC DNA]</scope>
    <source>
        <strain evidence="2">cv. Tatra</strain>
        <tissue evidence="1">Young leaves</tissue>
    </source>
</reference>